<name>A0ABW1E5G2_9ACTN</name>
<reference evidence="4" key="1">
    <citation type="journal article" date="2019" name="Int. J. Syst. Evol. Microbiol.">
        <title>The Global Catalogue of Microorganisms (GCM) 10K type strain sequencing project: providing services to taxonomists for standard genome sequencing and annotation.</title>
        <authorList>
            <consortium name="The Broad Institute Genomics Platform"/>
            <consortium name="The Broad Institute Genome Sequencing Center for Infectious Disease"/>
            <person name="Wu L."/>
            <person name="Ma J."/>
        </authorList>
    </citation>
    <scope>NUCLEOTIDE SEQUENCE [LARGE SCALE GENOMIC DNA]</scope>
    <source>
        <strain evidence="4">JCM 10411</strain>
    </source>
</reference>
<organism evidence="3 4">
    <name type="scientific">Streptomyces chlorus</name>
    <dbReference type="NCBI Taxonomy" id="887452"/>
    <lineage>
        <taxon>Bacteria</taxon>
        <taxon>Bacillati</taxon>
        <taxon>Actinomycetota</taxon>
        <taxon>Actinomycetes</taxon>
        <taxon>Kitasatosporales</taxon>
        <taxon>Streptomycetaceae</taxon>
        <taxon>Streptomyces</taxon>
    </lineage>
</organism>
<feature type="domain" description="Peptidase S33 tripeptidyl aminopeptidase-like C-terminal" evidence="2">
    <location>
        <begin position="7"/>
        <end position="90"/>
    </location>
</feature>
<gene>
    <name evidence="3" type="ORF">ACFPZI_30745</name>
</gene>
<evidence type="ECO:0000313" key="3">
    <source>
        <dbReference type="EMBL" id="MFC5855991.1"/>
    </source>
</evidence>
<comment type="caution">
    <text evidence="3">The sequence shown here is derived from an EMBL/GenBank/DDBJ whole genome shotgun (WGS) entry which is preliminary data.</text>
</comment>
<sequence length="145" mass="15707">MTIVTPPCAFWPTESRMPAQDESFPETIVLQSELDSMTPFEQGWTAGTGLANTSLIAVDNESIHGVFPYGTKEVDRPVLDFLLGGDRPAQTIAAAGKPLPLKRSTYEPWTPLDENAEHAIEAPLFTDPSIPGKRAVHTTGEGTDK</sequence>
<keyword evidence="3" id="KW-0378">Hydrolase</keyword>
<dbReference type="Proteomes" id="UP001596180">
    <property type="component" value="Unassembled WGS sequence"/>
</dbReference>
<evidence type="ECO:0000256" key="1">
    <source>
        <dbReference type="SAM" id="MobiDB-lite"/>
    </source>
</evidence>
<protein>
    <submittedName>
        <fullName evidence="3">Alpha/beta hydrolase</fullName>
    </submittedName>
</protein>
<dbReference type="InterPro" id="IPR013595">
    <property type="entry name" value="Pept_S33_TAP-like_C"/>
</dbReference>
<feature type="region of interest" description="Disordered" evidence="1">
    <location>
        <begin position="125"/>
        <end position="145"/>
    </location>
</feature>
<keyword evidence="4" id="KW-1185">Reference proteome</keyword>
<dbReference type="Pfam" id="PF08386">
    <property type="entry name" value="Abhydrolase_4"/>
    <property type="match status" value="1"/>
</dbReference>
<proteinExistence type="predicted"/>
<evidence type="ECO:0000259" key="2">
    <source>
        <dbReference type="Pfam" id="PF08386"/>
    </source>
</evidence>
<accession>A0ABW1E5G2</accession>
<dbReference type="GO" id="GO:0016787">
    <property type="term" value="F:hydrolase activity"/>
    <property type="evidence" value="ECO:0007669"/>
    <property type="project" value="UniProtKB-KW"/>
</dbReference>
<evidence type="ECO:0000313" key="4">
    <source>
        <dbReference type="Proteomes" id="UP001596180"/>
    </source>
</evidence>
<dbReference type="EMBL" id="JBHSOA010000085">
    <property type="protein sequence ID" value="MFC5855991.1"/>
    <property type="molecule type" value="Genomic_DNA"/>
</dbReference>
<dbReference type="RefSeq" id="WP_381369961.1">
    <property type="nucleotide sequence ID" value="NZ_JBHSOA010000085.1"/>
</dbReference>